<dbReference type="SMART" id="SM00355">
    <property type="entry name" value="ZnF_C2H2"/>
    <property type="match status" value="4"/>
</dbReference>
<accession>A0A8C4PXA0</accession>
<dbReference type="Proteomes" id="UP000694388">
    <property type="component" value="Unplaced"/>
</dbReference>
<evidence type="ECO:0000256" key="2">
    <source>
        <dbReference type="ARBA" id="ARBA00022723"/>
    </source>
</evidence>
<dbReference type="InterPro" id="IPR013087">
    <property type="entry name" value="Znf_C2H2_type"/>
</dbReference>
<dbReference type="GO" id="GO:0005634">
    <property type="term" value="C:nucleus"/>
    <property type="evidence" value="ECO:0007669"/>
    <property type="project" value="UniProtKB-SubCell"/>
</dbReference>
<evidence type="ECO:0000313" key="10">
    <source>
        <dbReference type="Proteomes" id="UP000694388"/>
    </source>
</evidence>
<evidence type="ECO:0000256" key="1">
    <source>
        <dbReference type="ARBA" id="ARBA00004123"/>
    </source>
</evidence>
<dbReference type="AlphaFoldDB" id="A0A8C4PXA0"/>
<keyword evidence="5" id="KW-0862">Zinc</keyword>
<evidence type="ECO:0000256" key="7">
    <source>
        <dbReference type="PROSITE-ProRule" id="PRU00042"/>
    </source>
</evidence>
<sequence>MFQCTDFEWKTTFLNKQVGEQINGSHDLSLGYIIWRSSSVSKVVVYCFYTLFPKFAVRLQQIILESIVESDLKWRSKLNLNIHLKAFHPLRLFSCLRCLLPEAVHSHFPAVRQSGSKRCEDDGHYGRQHLEQPIIESQTTDNPYDADNTPRDEQEMETCGVKKHSRLLGCESVHKCEDCGKTFTKKSNLNCHRRTHTGEKPFKCQDCGKGFTVLCNLVSHRRTHTGEKPYSCKECGKTFGYISTMIRHYRTHTGEKPYVCHACGRRFARPAHLHKHRCSLLQESGNAMFKQVGSTVCGQ</sequence>
<keyword evidence="3" id="KW-0677">Repeat</keyword>
<dbReference type="Ensembl" id="ENSEBUT00000002767.1">
    <property type="protein sequence ID" value="ENSEBUP00000002414.1"/>
    <property type="gene ID" value="ENSEBUG00000001868.1"/>
</dbReference>
<dbReference type="Gene3D" id="3.30.160.60">
    <property type="entry name" value="Classic Zinc Finger"/>
    <property type="match status" value="4"/>
</dbReference>
<protein>
    <recommendedName>
        <fullName evidence="8">C2H2-type domain-containing protein</fullName>
    </recommendedName>
</protein>
<name>A0A8C4PXA0_EPTBU</name>
<evidence type="ECO:0000256" key="5">
    <source>
        <dbReference type="ARBA" id="ARBA00022833"/>
    </source>
</evidence>
<evidence type="ECO:0000256" key="3">
    <source>
        <dbReference type="ARBA" id="ARBA00022737"/>
    </source>
</evidence>
<dbReference type="GO" id="GO:0000981">
    <property type="term" value="F:DNA-binding transcription factor activity, RNA polymerase II-specific"/>
    <property type="evidence" value="ECO:0007669"/>
    <property type="project" value="TreeGrafter"/>
</dbReference>
<proteinExistence type="predicted"/>
<evidence type="ECO:0000259" key="8">
    <source>
        <dbReference type="PROSITE" id="PS50157"/>
    </source>
</evidence>
<feature type="domain" description="C2H2-type" evidence="8">
    <location>
        <begin position="174"/>
        <end position="201"/>
    </location>
</feature>
<dbReference type="GO" id="GO:0008270">
    <property type="term" value="F:zinc ion binding"/>
    <property type="evidence" value="ECO:0007669"/>
    <property type="project" value="UniProtKB-KW"/>
</dbReference>
<dbReference type="Ensembl" id="ENSEBUT00000002753.1">
    <property type="protein sequence ID" value="ENSEBUP00000002399.1"/>
    <property type="gene ID" value="ENSEBUG00000001868.1"/>
</dbReference>
<feature type="domain" description="C2H2-type" evidence="8">
    <location>
        <begin position="258"/>
        <end position="277"/>
    </location>
</feature>
<feature type="domain" description="C2H2-type" evidence="8">
    <location>
        <begin position="202"/>
        <end position="229"/>
    </location>
</feature>
<dbReference type="PROSITE" id="PS00028">
    <property type="entry name" value="ZINC_FINGER_C2H2_1"/>
    <property type="match status" value="3"/>
</dbReference>
<dbReference type="FunFam" id="3.30.160.60:FF:000100">
    <property type="entry name" value="Zinc finger 45-like"/>
    <property type="match status" value="1"/>
</dbReference>
<dbReference type="FunFam" id="3.30.160.60:FF:000478">
    <property type="entry name" value="Zinc finger protein 133"/>
    <property type="match status" value="1"/>
</dbReference>
<evidence type="ECO:0000256" key="6">
    <source>
        <dbReference type="ARBA" id="ARBA00023242"/>
    </source>
</evidence>
<dbReference type="OMA" id="HCCFARE"/>
<organism evidence="9 10">
    <name type="scientific">Eptatretus burgeri</name>
    <name type="common">Inshore hagfish</name>
    <dbReference type="NCBI Taxonomy" id="7764"/>
    <lineage>
        <taxon>Eukaryota</taxon>
        <taxon>Metazoa</taxon>
        <taxon>Chordata</taxon>
        <taxon>Craniata</taxon>
        <taxon>Vertebrata</taxon>
        <taxon>Cyclostomata</taxon>
        <taxon>Myxini</taxon>
        <taxon>Myxiniformes</taxon>
        <taxon>Myxinidae</taxon>
        <taxon>Eptatretinae</taxon>
        <taxon>Eptatretus</taxon>
    </lineage>
</organism>
<dbReference type="PANTHER" id="PTHR23235">
    <property type="entry name" value="KRUEPPEL-LIKE TRANSCRIPTION FACTOR"/>
    <property type="match status" value="1"/>
</dbReference>
<comment type="subcellular location">
    <subcellularLocation>
        <location evidence="1">Nucleus</location>
    </subcellularLocation>
</comment>
<dbReference type="FunFam" id="3.30.160.60:FF:001767">
    <property type="entry name" value="Zinc finger protein 629"/>
    <property type="match status" value="1"/>
</dbReference>
<evidence type="ECO:0000313" key="9">
    <source>
        <dbReference type="Ensembl" id="ENSEBUP00000002414.1"/>
    </source>
</evidence>
<evidence type="ECO:0000256" key="4">
    <source>
        <dbReference type="ARBA" id="ARBA00022771"/>
    </source>
</evidence>
<feature type="domain" description="C2H2-type" evidence="8">
    <location>
        <begin position="230"/>
        <end position="257"/>
    </location>
</feature>
<dbReference type="FunFam" id="3.30.160.60:FF:000016">
    <property type="entry name" value="zinc finger protein 37 homolog"/>
    <property type="match status" value="1"/>
</dbReference>
<dbReference type="PROSITE" id="PS50157">
    <property type="entry name" value="ZINC_FINGER_C2H2_2"/>
    <property type="match status" value="4"/>
</dbReference>
<keyword evidence="6" id="KW-0539">Nucleus</keyword>
<dbReference type="InterPro" id="IPR036236">
    <property type="entry name" value="Znf_C2H2_sf"/>
</dbReference>
<keyword evidence="4 7" id="KW-0863">Zinc-finger</keyword>
<keyword evidence="2" id="KW-0479">Metal-binding</keyword>
<dbReference type="Pfam" id="PF00096">
    <property type="entry name" value="zf-C2H2"/>
    <property type="match status" value="4"/>
</dbReference>
<reference evidence="9" key="1">
    <citation type="submission" date="2025-05" db="UniProtKB">
        <authorList>
            <consortium name="Ensembl"/>
        </authorList>
    </citation>
    <scope>IDENTIFICATION</scope>
</reference>
<dbReference type="GeneTree" id="ENSGT01150000286936"/>
<dbReference type="GO" id="GO:0000978">
    <property type="term" value="F:RNA polymerase II cis-regulatory region sequence-specific DNA binding"/>
    <property type="evidence" value="ECO:0007669"/>
    <property type="project" value="TreeGrafter"/>
</dbReference>
<dbReference type="SUPFAM" id="SSF57667">
    <property type="entry name" value="beta-beta-alpha zinc fingers"/>
    <property type="match status" value="2"/>
</dbReference>
<keyword evidence="10" id="KW-1185">Reference proteome</keyword>